<accession>A0A6M3XUP2</accession>
<evidence type="ECO:0000313" key="1">
    <source>
        <dbReference type="EMBL" id="QJA84715.1"/>
    </source>
</evidence>
<organism evidence="2">
    <name type="scientific">viral metagenome</name>
    <dbReference type="NCBI Taxonomy" id="1070528"/>
    <lineage>
        <taxon>unclassified sequences</taxon>
        <taxon>metagenomes</taxon>
        <taxon>organismal metagenomes</taxon>
    </lineage>
</organism>
<gene>
    <name evidence="1" type="ORF">MM415A00172_0059</name>
    <name evidence="2" type="ORF">TM448B02627_0013</name>
</gene>
<dbReference type="AlphaFoldDB" id="A0A6M3XUP2"/>
<name>A0A6M3XUP2_9ZZZZ</name>
<dbReference type="EMBL" id="MT142533">
    <property type="protein sequence ID" value="QJA84715.1"/>
    <property type="molecule type" value="Genomic_DNA"/>
</dbReference>
<protein>
    <submittedName>
        <fullName evidence="2">Uncharacterized protein</fullName>
    </submittedName>
</protein>
<evidence type="ECO:0000313" key="2">
    <source>
        <dbReference type="EMBL" id="QJI01550.1"/>
    </source>
</evidence>
<sequence length="69" mass="7679">MIIDIQCWAHEKFGGSPIDGVDISRGAIGLKSGASCIYYYAGSEEGIIDFKNKVLWAYEEYLRNKRSSG</sequence>
<proteinExistence type="predicted"/>
<reference evidence="2" key="1">
    <citation type="submission" date="2020-03" db="EMBL/GenBank/DDBJ databases">
        <title>The deep terrestrial virosphere.</title>
        <authorList>
            <person name="Holmfeldt K."/>
            <person name="Nilsson E."/>
            <person name="Simone D."/>
            <person name="Lopez-Fernandez M."/>
            <person name="Wu X."/>
            <person name="de Brujin I."/>
            <person name="Lundin D."/>
            <person name="Andersson A."/>
            <person name="Bertilsson S."/>
            <person name="Dopson M."/>
        </authorList>
    </citation>
    <scope>NUCLEOTIDE SEQUENCE</scope>
    <source>
        <strain evidence="1">MM415A00172</strain>
        <strain evidence="2">TM448B02627</strain>
    </source>
</reference>
<dbReference type="EMBL" id="MT144931">
    <property type="protein sequence ID" value="QJI01550.1"/>
    <property type="molecule type" value="Genomic_DNA"/>
</dbReference>